<feature type="transmembrane region" description="Helical" evidence="2">
    <location>
        <begin position="35"/>
        <end position="52"/>
    </location>
</feature>
<name>A0A6C0H3U1_9ZZZZ</name>
<proteinExistence type="predicted"/>
<dbReference type="EMBL" id="MN739858">
    <property type="protein sequence ID" value="QHT74815.1"/>
    <property type="molecule type" value="Genomic_DNA"/>
</dbReference>
<dbReference type="InterPro" id="IPR043915">
    <property type="entry name" value="P9_TM"/>
</dbReference>
<keyword evidence="2" id="KW-0472">Membrane</keyword>
<dbReference type="Pfam" id="PF19066">
    <property type="entry name" value="P9_TM"/>
    <property type="match status" value="1"/>
</dbReference>
<keyword evidence="2" id="KW-0812">Transmembrane</keyword>
<organism evidence="4">
    <name type="scientific">viral metagenome</name>
    <dbReference type="NCBI Taxonomy" id="1070528"/>
    <lineage>
        <taxon>unclassified sequences</taxon>
        <taxon>metagenomes</taxon>
        <taxon>organismal metagenomes</taxon>
    </lineage>
</organism>
<reference evidence="4" key="1">
    <citation type="journal article" date="2020" name="Nature">
        <title>Giant virus diversity and host interactions through global metagenomics.</title>
        <authorList>
            <person name="Schulz F."/>
            <person name="Roux S."/>
            <person name="Paez-Espino D."/>
            <person name="Jungbluth S."/>
            <person name="Walsh D.A."/>
            <person name="Denef V.J."/>
            <person name="McMahon K.D."/>
            <person name="Konstantinidis K.T."/>
            <person name="Eloe-Fadrosh E.A."/>
            <person name="Kyrpides N.C."/>
            <person name="Woyke T."/>
        </authorList>
    </citation>
    <scope>NUCLEOTIDE SEQUENCE</scope>
    <source>
        <strain evidence="4">GVMAG-M-3300023179-62</strain>
    </source>
</reference>
<evidence type="ECO:0000256" key="1">
    <source>
        <dbReference type="SAM" id="MobiDB-lite"/>
    </source>
</evidence>
<dbReference type="AlphaFoldDB" id="A0A6C0H3U1"/>
<sequence>MFKCLKNKIWLENIPSLFCSPSLVPLDGMSLAEQMNSLTRLVIVIFIILLIIDYRFSGLFLLISLLFIIILYYIQKNNMERFGTENYSPPHKAKINVCPANSINDLGNSQRFANDDMPLDSVNGVGGVFNNPEWISSNQRLVGPANPKTLIPPVIVPPIADLGYWRGTNLTNFSQINQQGNTDLYRSGYIVSDNDQITEEYSGRNRNRHGGSNVHMNQRYDDKHTRGFKVYSDNRLGVSNNEDYDHTYIGGFNVHPDDGIGGDIETSWGYNPQQLFTSSLPSNLAGGGISRNPDLKRYNEDLFTQTIQPGVYTKSEIVEPVNSNIGISFTQQFPPASSRIDPRTGALLRTEHDPRLLEPNWENKTIIHRPTEADVYDPRFTGYGTSYRSYVDDLLGQPRFYYDDINAIRMPNYISRSEIDNQPFADSYGPIPTGFENGNPYTGNIHQMAEKAFVEGALQHRTEMSERLMRKVNSEHWQRRAAPSRKSGGRMMGGYR</sequence>
<feature type="region of interest" description="Disordered" evidence="1">
    <location>
        <begin position="473"/>
        <end position="496"/>
    </location>
</feature>
<evidence type="ECO:0000313" key="4">
    <source>
        <dbReference type="EMBL" id="QHT74815.1"/>
    </source>
</evidence>
<keyword evidence="2" id="KW-1133">Transmembrane helix</keyword>
<protein>
    <recommendedName>
        <fullName evidence="3">Minor capsid protein P9 transmembrane helices domain-containing protein</fullName>
    </recommendedName>
</protein>
<accession>A0A6C0H3U1</accession>
<evidence type="ECO:0000256" key="2">
    <source>
        <dbReference type="SAM" id="Phobius"/>
    </source>
</evidence>
<evidence type="ECO:0000259" key="3">
    <source>
        <dbReference type="Pfam" id="PF19066"/>
    </source>
</evidence>
<feature type="domain" description="Minor capsid protein P9 transmembrane helices" evidence="3">
    <location>
        <begin position="9"/>
        <end position="73"/>
    </location>
</feature>